<dbReference type="GO" id="GO:0016358">
    <property type="term" value="P:dendrite development"/>
    <property type="evidence" value="ECO:0007669"/>
    <property type="project" value="TreeGrafter"/>
</dbReference>
<reference evidence="6" key="2">
    <citation type="submission" date="2025-09" db="UniProtKB">
        <authorList>
            <consortium name="Ensembl"/>
        </authorList>
    </citation>
    <scope>IDENTIFICATION</scope>
</reference>
<keyword evidence="7" id="KW-1185">Reference proteome</keyword>
<protein>
    <submittedName>
        <fullName evidence="6">MCF.2 cell line derived transforming sequence a</fullName>
    </submittedName>
</protein>
<dbReference type="Ensembl" id="ENSCCRT00010083170.1">
    <property type="protein sequence ID" value="ENSCCRP00010075046.1"/>
    <property type="gene ID" value="ENSCCRG00010032664.1"/>
</dbReference>
<dbReference type="SMART" id="SM00516">
    <property type="entry name" value="SEC14"/>
    <property type="match status" value="1"/>
</dbReference>
<dbReference type="Gene3D" id="3.40.525.10">
    <property type="entry name" value="CRAL-TRIO lipid binding domain"/>
    <property type="match status" value="1"/>
</dbReference>
<name>A0A8C1MEF9_CYPCA</name>
<dbReference type="Gene3D" id="1.20.900.10">
    <property type="entry name" value="Dbl homology (DH) domain"/>
    <property type="match status" value="1"/>
</dbReference>
<dbReference type="PANTHER" id="PTHR22826">
    <property type="entry name" value="RHO GUANINE EXCHANGE FACTOR-RELATED"/>
    <property type="match status" value="1"/>
</dbReference>
<dbReference type="SUPFAM" id="SSF48065">
    <property type="entry name" value="DBL homology domain (DH-domain)"/>
    <property type="match status" value="1"/>
</dbReference>
<feature type="signal peptide" evidence="3">
    <location>
        <begin position="1"/>
        <end position="17"/>
    </location>
</feature>
<dbReference type="AlphaFoldDB" id="A0A8C1MEF9"/>
<dbReference type="GO" id="GO:0005085">
    <property type="term" value="F:guanyl-nucleotide exchange factor activity"/>
    <property type="evidence" value="ECO:0007669"/>
    <property type="project" value="UniProtKB-KW"/>
</dbReference>
<dbReference type="CDD" id="cd00170">
    <property type="entry name" value="SEC14"/>
    <property type="match status" value="1"/>
</dbReference>
<dbReference type="PROSITE" id="PS00741">
    <property type="entry name" value="DH_1"/>
    <property type="match status" value="1"/>
</dbReference>
<dbReference type="PANTHER" id="PTHR22826:SF146">
    <property type="entry name" value="PROTO-ONCOGENE DBL"/>
    <property type="match status" value="1"/>
</dbReference>
<dbReference type="InterPro" id="IPR055251">
    <property type="entry name" value="SOS1_NGEF_PH"/>
</dbReference>
<dbReference type="InterPro" id="IPR051336">
    <property type="entry name" value="RhoGEF_Guanine_NuclExch_SF"/>
</dbReference>
<evidence type="ECO:0000256" key="1">
    <source>
        <dbReference type="ARBA" id="ARBA00022658"/>
    </source>
</evidence>
<evidence type="ECO:0000256" key="2">
    <source>
        <dbReference type="ARBA" id="ARBA00049987"/>
    </source>
</evidence>
<reference evidence="6" key="1">
    <citation type="submission" date="2025-08" db="UniProtKB">
        <authorList>
            <consortium name="Ensembl"/>
        </authorList>
    </citation>
    <scope>IDENTIFICATION</scope>
</reference>
<keyword evidence="3" id="KW-0732">Signal</keyword>
<dbReference type="GO" id="GO:0005737">
    <property type="term" value="C:cytoplasm"/>
    <property type="evidence" value="ECO:0007669"/>
    <property type="project" value="TreeGrafter"/>
</dbReference>
<dbReference type="InterPro" id="IPR035899">
    <property type="entry name" value="DBL_dom_sf"/>
</dbReference>
<dbReference type="SUPFAM" id="SSF50729">
    <property type="entry name" value="PH domain-like"/>
    <property type="match status" value="1"/>
</dbReference>
<dbReference type="InterPro" id="IPR001251">
    <property type="entry name" value="CRAL-TRIO_dom"/>
</dbReference>
<dbReference type="InterPro" id="IPR036865">
    <property type="entry name" value="CRAL-TRIO_dom_sf"/>
</dbReference>
<evidence type="ECO:0000256" key="3">
    <source>
        <dbReference type="SAM" id="SignalP"/>
    </source>
</evidence>
<proteinExistence type="inferred from homology"/>
<feature type="domain" description="DH" evidence="4">
    <location>
        <begin position="438"/>
        <end position="618"/>
    </location>
</feature>
<dbReference type="SMART" id="SM00325">
    <property type="entry name" value="RhoGEF"/>
    <property type="match status" value="1"/>
</dbReference>
<dbReference type="Pfam" id="PF00621">
    <property type="entry name" value="RhoGEF"/>
    <property type="match status" value="1"/>
</dbReference>
<evidence type="ECO:0000313" key="6">
    <source>
        <dbReference type="Ensembl" id="ENSCCRP00010075046.1"/>
    </source>
</evidence>
<evidence type="ECO:0000313" key="7">
    <source>
        <dbReference type="Proteomes" id="UP000694427"/>
    </source>
</evidence>
<dbReference type="InterPro" id="IPR011993">
    <property type="entry name" value="PH-like_dom_sf"/>
</dbReference>
<dbReference type="InterPro" id="IPR001331">
    <property type="entry name" value="GDS_CDC24_CS"/>
</dbReference>
<accession>A0A8C1MEF9</accession>
<dbReference type="Pfam" id="PF22697">
    <property type="entry name" value="SOS1_NGEF_PH"/>
    <property type="match status" value="1"/>
</dbReference>
<dbReference type="InterPro" id="IPR000219">
    <property type="entry name" value="DH_dom"/>
</dbReference>
<sequence length="745" mass="85550">MWLIFIVSSEVTVPVSMQEVAGYIEKQVAYLSGGRGEDSSVIITLPECSAFSDIPEEALAKVLSYLTLIPRTRQPGVKFIIILDRRLDTWASIKTALARLAESFPGNLHLVLVLRPTSFFQRTVTDLGFRFSPEDFMLKMPVVMLSSVTDLLRYIDENQLTSEFGGTLDYCHSDWIVLRTAIESFAVMVKDIAQMLQAFGTELAETHLSEECSAIEFLLLSHTEKYRRLKVQLNETLKCRESSHFPLIDYFWLLAQLTDMEMAFDGFFDKHHLKLQQYLQLLRYEHSFQEVNCFSVPNIENSYLIISKQEKSLFLLQAQRWCDDGAYLLANQQVDKLQSKEGAQAALRDIEKFQEAAPPLLGAGEDVLFLEYESVLTPCLQAHIEKTFQKHSSVQALIHSRQNCLRKLAHKHVRPIQLVAPRPENPPHAKSPLFSPKHGIHVIKELIETERIYVEELLAVLLGYRAEMDNPSLAPLLPINLRNKSDVLFGNLPDIYNFHSSVFLQDLESCLESPEAVGACFLERKDHFHLYECYCQNKPRSDSLWRQFSDCPFFQMCQKKLEHKLALDSYLLKPVQRLTKYQLLLKELLKYSSGCERVSELQGALEAMLDLLKSVNDSMHQIAITGYEGDLSNLGRVLMQGSFSVWISHKKGPTRVKELARFKPMQRHLFLHEHALLFCKRREEHGENADKTPSYSFKHSLEVKIAWLNKIRKILTNQQKHLKGLNTFPMIKCHCYSCTSTLSNV</sequence>
<dbReference type="Pfam" id="PF23289">
    <property type="entry name" value="Spectrin_5"/>
    <property type="match status" value="1"/>
</dbReference>
<dbReference type="Gene3D" id="2.30.29.30">
    <property type="entry name" value="Pleckstrin-homology domain (PH domain)/Phosphotyrosine-binding domain (PTB)"/>
    <property type="match status" value="1"/>
</dbReference>
<feature type="chain" id="PRO_5034918040" evidence="3">
    <location>
        <begin position="18"/>
        <end position="745"/>
    </location>
</feature>
<evidence type="ECO:0000259" key="5">
    <source>
        <dbReference type="PROSITE" id="PS50191"/>
    </source>
</evidence>
<organism evidence="6 7">
    <name type="scientific">Cyprinus carpio</name>
    <name type="common">Common carp</name>
    <dbReference type="NCBI Taxonomy" id="7962"/>
    <lineage>
        <taxon>Eukaryota</taxon>
        <taxon>Metazoa</taxon>
        <taxon>Chordata</taxon>
        <taxon>Craniata</taxon>
        <taxon>Vertebrata</taxon>
        <taxon>Euteleostomi</taxon>
        <taxon>Actinopterygii</taxon>
        <taxon>Neopterygii</taxon>
        <taxon>Teleostei</taxon>
        <taxon>Ostariophysi</taxon>
        <taxon>Cypriniformes</taxon>
        <taxon>Cyprinidae</taxon>
        <taxon>Cyprininae</taxon>
        <taxon>Cyprinus</taxon>
    </lineage>
</organism>
<keyword evidence="1" id="KW-0344">Guanine-nucleotide releasing factor</keyword>
<dbReference type="SUPFAM" id="SSF52087">
    <property type="entry name" value="CRAL/TRIO domain"/>
    <property type="match status" value="1"/>
</dbReference>
<dbReference type="CDD" id="cd00160">
    <property type="entry name" value="RhoGEF"/>
    <property type="match status" value="1"/>
</dbReference>
<comment type="similarity">
    <text evidence="2">Belongs to the MCF2 family.</text>
</comment>
<feature type="domain" description="CRAL-TRIO" evidence="5">
    <location>
        <begin position="1"/>
        <end position="172"/>
    </location>
</feature>
<dbReference type="Pfam" id="PF13716">
    <property type="entry name" value="CRAL_TRIO_2"/>
    <property type="match status" value="1"/>
</dbReference>
<dbReference type="PROSITE" id="PS50191">
    <property type="entry name" value="CRAL_TRIO"/>
    <property type="match status" value="1"/>
</dbReference>
<dbReference type="GO" id="GO:0035556">
    <property type="term" value="P:intracellular signal transduction"/>
    <property type="evidence" value="ECO:0007669"/>
    <property type="project" value="InterPro"/>
</dbReference>
<dbReference type="Proteomes" id="UP000694427">
    <property type="component" value="Unplaced"/>
</dbReference>
<dbReference type="InterPro" id="IPR056466">
    <property type="entry name" value="Spectrin_DBS"/>
</dbReference>
<evidence type="ECO:0000259" key="4">
    <source>
        <dbReference type="PROSITE" id="PS50010"/>
    </source>
</evidence>
<dbReference type="PROSITE" id="PS50010">
    <property type="entry name" value="DH_2"/>
    <property type="match status" value="1"/>
</dbReference>